<feature type="transmembrane region" description="Helical" evidence="5">
    <location>
        <begin position="311"/>
        <end position="330"/>
    </location>
</feature>
<keyword evidence="5" id="KW-1133">Transmembrane helix</keyword>
<evidence type="ECO:0000256" key="5">
    <source>
        <dbReference type="SAM" id="Phobius"/>
    </source>
</evidence>
<dbReference type="KEGG" id="ccos:Pan44_50950"/>
<feature type="transmembrane region" description="Helical" evidence="5">
    <location>
        <begin position="155"/>
        <end position="177"/>
    </location>
</feature>
<keyword evidence="2 4" id="KW-0808">Transferase</keyword>
<feature type="active site" description="Proton acceptor" evidence="4">
    <location>
        <position position="608"/>
    </location>
</feature>
<dbReference type="InterPro" id="IPR030374">
    <property type="entry name" value="PABS"/>
</dbReference>
<dbReference type="PROSITE" id="PS51006">
    <property type="entry name" value="PABS_2"/>
    <property type="match status" value="1"/>
</dbReference>
<dbReference type="EMBL" id="CP036271">
    <property type="protein sequence ID" value="QDT57030.1"/>
    <property type="molecule type" value="Genomic_DNA"/>
</dbReference>
<accession>A0A517SLN6</accession>
<feature type="transmembrane region" description="Helical" evidence="5">
    <location>
        <begin position="71"/>
        <end position="91"/>
    </location>
</feature>
<dbReference type="GO" id="GO:0004766">
    <property type="term" value="F:spermidine synthase activity"/>
    <property type="evidence" value="ECO:0007669"/>
    <property type="project" value="UniProtKB-EC"/>
</dbReference>
<gene>
    <name evidence="7" type="primary">speE_5</name>
    <name evidence="7" type="ORF">Pan44_50950</name>
</gene>
<feature type="transmembrane region" description="Helical" evidence="5">
    <location>
        <begin position="414"/>
        <end position="431"/>
    </location>
</feature>
<dbReference type="PANTHER" id="PTHR43317:SF3">
    <property type="entry name" value="BLR2883 PROTEIN"/>
    <property type="match status" value="1"/>
</dbReference>
<dbReference type="SUPFAM" id="SSF103473">
    <property type="entry name" value="MFS general substrate transporter"/>
    <property type="match status" value="1"/>
</dbReference>
<dbReference type="GO" id="GO:0006596">
    <property type="term" value="P:polyamine biosynthetic process"/>
    <property type="evidence" value="ECO:0007669"/>
    <property type="project" value="UniProtKB-UniRule"/>
</dbReference>
<keyword evidence="5" id="KW-0812">Transmembrane</keyword>
<feature type="domain" description="PABS" evidence="6">
    <location>
        <begin position="454"/>
        <end position="691"/>
    </location>
</feature>
<dbReference type="CDD" id="cd02440">
    <property type="entry name" value="AdoMet_MTases"/>
    <property type="match status" value="1"/>
</dbReference>
<keyword evidence="5" id="KW-0472">Membrane</keyword>
<dbReference type="EC" id="2.5.1.16" evidence="7"/>
<comment type="similarity">
    <text evidence="1">Belongs to the spermidine/spermine synthase family.</text>
</comment>
<evidence type="ECO:0000256" key="1">
    <source>
        <dbReference type="ARBA" id="ARBA00007867"/>
    </source>
</evidence>
<evidence type="ECO:0000256" key="2">
    <source>
        <dbReference type="ARBA" id="ARBA00022679"/>
    </source>
</evidence>
<organism evidence="7 8">
    <name type="scientific">Caulifigura coniformis</name>
    <dbReference type="NCBI Taxonomy" id="2527983"/>
    <lineage>
        <taxon>Bacteria</taxon>
        <taxon>Pseudomonadati</taxon>
        <taxon>Planctomycetota</taxon>
        <taxon>Planctomycetia</taxon>
        <taxon>Planctomycetales</taxon>
        <taxon>Planctomycetaceae</taxon>
        <taxon>Caulifigura</taxon>
    </lineage>
</organism>
<dbReference type="PANTHER" id="PTHR43317">
    <property type="entry name" value="THERMOSPERMINE SYNTHASE ACAULIS5"/>
    <property type="match status" value="1"/>
</dbReference>
<dbReference type="InParanoid" id="A0A517SLN6"/>
<name>A0A517SLN6_9PLAN</name>
<evidence type="ECO:0000313" key="8">
    <source>
        <dbReference type="Proteomes" id="UP000315700"/>
    </source>
</evidence>
<evidence type="ECO:0000256" key="3">
    <source>
        <dbReference type="ARBA" id="ARBA00023115"/>
    </source>
</evidence>
<evidence type="ECO:0000259" key="6">
    <source>
        <dbReference type="PROSITE" id="PS51006"/>
    </source>
</evidence>
<evidence type="ECO:0000256" key="4">
    <source>
        <dbReference type="PROSITE-ProRule" id="PRU00354"/>
    </source>
</evidence>
<reference evidence="7 8" key="1">
    <citation type="submission" date="2019-02" db="EMBL/GenBank/DDBJ databases">
        <title>Deep-cultivation of Planctomycetes and their phenomic and genomic characterization uncovers novel biology.</title>
        <authorList>
            <person name="Wiegand S."/>
            <person name="Jogler M."/>
            <person name="Boedeker C."/>
            <person name="Pinto D."/>
            <person name="Vollmers J."/>
            <person name="Rivas-Marin E."/>
            <person name="Kohn T."/>
            <person name="Peeters S.H."/>
            <person name="Heuer A."/>
            <person name="Rast P."/>
            <person name="Oberbeckmann S."/>
            <person name="Bunk B."/>
            <person name="Jeske O."/>
            <person name="Meyerdierks A."/>
            <person name="Storesund J.E."/>
            <person name="Kallscheuer N."/>
            <person name="Luecker S."/>
            <person name="Lage O.M."/>
            <person name="Pohl T."/>
            <person name="Merkel B.J."/>
            <person name="Hornburger P."/>
            <person name="Mueller R.-W."/>
            <person name="Bruemmer F."/>
            <person name="Labrenz M."/>
            <person name="Spormann A.M."/>
            <person name="Op den Camp H."/>
            <person name="Overmann J."/>
            <person name="Amann R."/>
            <person name="Jetten M.S.M."/>
            <person name="Mascher T."/>
            <person name="Medema M.H."/>
            <person name="Devos D.P."/>
            <person name="Kaster A.-K."/>
            <person name="Ovreas L."/>
            <person name="Rohde M."/>
            <person name="Galperin M.Y."/>
            <person name="Jogler C."/>
        </authorList>
    </citation>
    <scope>NUCLEOTIDE SEQUENCE [LARGE SCALE GENOMIC DNA]</scope>
    <source>
        <strain evidence="7 8">Pan44</strain>
    </source>
</reference>
<keyword evidence="8" id="KW-1185">Reference proteome</keyword>
<feature type="transmembrane region" description="Helical" evidence="5">
    <location>
        <begin position="443"/>
        <end position="462"/>
    </location>
</feature>
<feature type="transmembrane region" description="Helical" evidence="5">
    <location>
        <begin position="247"/>
        <end position="264"/>
    </location>
</feature>
<evidence type="ECO:0000313" key="7">
    <source>
        <dbReference type="EMBL" id="QDT57030.1"/>
    </source>
</evidence>
<keyword evidence="3 4" id="KW-0620">Polyamine biosynthesis</keyword>
<dbReference type="AlphaFoldDB" id="A0A517SLN6"/>
<dbReference type="SUPFAM" id="SSF53335">
    <property type="entry name" value="S-adenosyl-L-methionine-dependent methyltransferases"/>
    <property type="match status" value="1"/>
</dbReference>
<dbReference type="InterPro" id="IPR029063">
    <property type="entry name" value="SAM-dependent_MTases_sf"/>
</dbReference>
<feature type="transmembrane region" description="Helical" evidence="5">
    <location>
        <begin position="276"/>
        <end position="299"/>
    </location>
</feature>
<dbReference type="NCBIfam" id="NF037959">
    <property type="entry name" value="MFS_SpdSyn"/>
    <property type="match status" value="1"/>
</dbReference>
<sequence>MSRLRYLSLCALFFLSGGAGLAYEVSWTRQLGEILGHTSRSAGVVLAAYFGGLAIGYELGGRYSSRVSPLLGYAAAEVITAIWATAIPRLLDLIGSAEVVRWLDGRGGTSAAMSQAAISFLILLPSTAGLGATLPFMSEGVKPSQSRKGFDRVAFAYGVNTFGAMLGVVISTSTLLVHVGVRSTGMVAAATSLACAVIAAQISHSWKAGESASSILPGSGARGPSGSSQSSTAQVSAGLSASVSRHVTAAISGFTILSLEVLYLRLFSLVFHNSSYSFGVVLAVFLFGLAMAATLASWFTGRFPAIDLVSLAMWSGSVAIAVSVLLFQQITQLAYLQTDGGFGSYIAACAGLAIKTMLVPATILGIILPALWSEAAYSESHRGRDIARLTMVNTLAAACGSLVTSFWLLPTLGLWNAFVTLAVLLSVAALLRTVSRRRWRVASLYLTSSATAVTVLVIASSTESKGAEGGRRLIRRWESSYGWIDALEDSRTGVRELRQNVHYRYGSTGDDLTRERRQAHLPLLLHPKPRKALFLGLGTGITAGAALLHNEVESFAVVELIPEVVEAARLLGEANLAVTDHPRATIAVDDARHFLLSTEQSFDVVVGDLFVPWESQTGYLYSREHFARVSDRLNEGGLFCQWLALYQLGASDFAIIADTFATIFPDCTLWWGHLDRNRPMVALIGIKGELEVDRTNLVNRMLALSRAERVTDDFLDTPEHLQSLLIGRWQVHGQPRLNTVEHPLIEFLTPRSQQNNSLLRRSQLRHHFDSVLAQLSPASPVQFGMLRQSDLSRTNSLAAQRFMLFGDTAPAPPK</sequence>
<protein>
    <submittedName>
        <fullName evidence="7">Spermidine synthase</fullName>
        <ecNumber evidence="7">2.5.1.16</ecNumber>
    </submittedName>
</protein>
<feature type="transmembrane region" description="Helical" evidence="5">
    <location>
        <begin position="111"/>
        <end position="134"/>
    </location>
</feature>
<proteinExistence type="inferred from homology"/>
<dbReference type="Gene3D" id="3.40.50.150">
    <property type="entry name" value="Vaccinia Virus protein VP39"/>
    <property type="match status" value="1"/>
</dbReference>
<dbReference type="Proteomes" id="UP000315700">
    <property type="component" value="Chromosome"/>
</dbReference>
<dbReference type="Pfam" id="PF01564">
    <property type="entry name" value="Spermine_synth"/>
    <property type="match status" value="1"/>
</dbReference>
<dbReference type="InterPro" id="IPR036259">
    <property type="entry name" value="MFS_trans_sf"/>
</dbReference>
<feature type="transmembrane region" description="Helical" evidence="5">
    <location>
        <begin position="342"/>
        <end position="368"/>
    </location>
</feature>
<feature type="transmembrane region" description="Helical" evidence="5">
    <location>
        <begin position="38"/>
        <end position="59"/>
    </location>
</feature>